<dbReference type="Pfam" id="PF10960">
    <property type="entry name" value="Holin_BhlA"/>
    <property type="match status" value="1"/>
</dbReference>
<sequence>MWEQILEAAANSGLWAMLFVTLFVIQLKDSKEREGKYQETIASLGDKLKVVAEIKATVDTIREKIESGTALKSSVTTQTEKSD</sequence>
<keyword evidence="1" id="KW-1133">Transmembrane helix</keyword>
<evidence type="ECO:0000313" key="2">
    <source>
        <dbReference type="EMBL" id="HIV00493.1"/>
    </source>
</evidence>
<gene>
    <name evidence="2" type="ORF">IAB14_05210</name>
</gene>
<proteinExistence type="predicted"/>
<accession>A0A9D1NCA9</accession>
<dbReference type="Proteomes" id="UP000886891">
    <property type="component" value="Unassembled WGS sequence"/>
</dbReference>
<protein>
    <submittedName>
        <fullName evidence="2">Bacteriocin</fullName>
    </submittedName>
</protein>
<feature type="transmembrane region" description="Helical" evidence="1">
    <location>
        <begin position="6"/>
        <end position="27"/>
    </location>
</feature>
<organism evidence="2 3">
    <name type="scientific">Candidatus Stercoripulliclostridium merdipullorum</name>
    <dbReference type="NCBI Taxonomy" id="2840952"/>
    <lineage>
        <taxon>Bacteria</taxon>
        <taxon>Bacillati</taxon>
        <taxon>Bacillota</taxon>
        <taxon>Clostridia</taxon>
        <taxon>Eubacteriales</taxon>
        <taxon>Candidatus Stercoripulliclostridium</taxon>
    </lineage>
</organism>
<evidence type="ECO:0000256" key="1">
    <source>
        <dbReference type="SAM" id="Phobius"/>
    </source>
</evidence>
<keyword evidence="1" id="KW-0812">Transmembrane</keyword>
<evidence type="ECO:0000313" key="3">
    <source>
        <dbReference type="Proteomes" id="UP000886891"/>
    </source>
</evidence>
<keyword evidence="1" id="KW-0472">Membrane</keyword>
<name>A0A9D1NCA9_9FIRM</name>
<reference evidence="2" key="2">
    <citation type="journal article" date="2021" name="PeerJ">
        <title>Extensive microbial diversity within the chicken gut microbiome revealed by metagenomics and culture.</title>
        <authorList>
            <person name="Gilroy R."/>
            <person name="Ravi A."/>
            <person name="Getino M."/>
            <person name="Pursley I."/>
            <person name="Horton D.L."/>
            <person name="Alikhan N.F."/>
            <person name="Baker D."/>
            <person name="Gharbi K."/>
            <person name="Hall N."/>
            <person name="Watson M."/>
            <person name="Adriaenssens E.M."/>
            <person name="Foster-Nyarko E."/>
            <person name="Jarju S."/>
            <person name="Secka A."/>
            <person name="Antonio M."/>
            <person name="Oren A."/>
            <person name="Chaudhuri R.R."/>
            <person name="La Ragione R."/>
            <person name="Hildebrand F."/>
            <person name="Pallen M.J."/>
        </authorList>
    </citation>
    <scope>NUCLEOTIDE SEQUENCE</scope>
    <source>
        <strain evidence="2">23406</strain>
    </source>
</reference>
<reference evidence="2" key="1">
    <citation type="submission" date="2020-10" db="EMBL/GenBank/DDBJ databases">
        <authorList>
            <person name="Gilroy R."/>
        </authorList>
    </citation>
    <scope>NUCLEOTIDE SEQUENCE</scope>
    <source>
        <strain evidence="2">23406</strain>
    </source>
</reference>
<dbReference type="InterPro" id="IPR024405">
    <property type="entry name" value="Phage_BhlA/UviB"/>
</dbReference>
<dbReference type="EMBL" id="DVOH01000038">
    <property type="protein sequence ID" value="HIV00493.1"/>
    <property type="molecule type" value="Genomic_DNA"/>
</dbReference>
<comment type="caution">
    <text evidence="2">The sequence shown here is derived from an EMBL/GenBank/DDBJ whole genome shotgun (WGS) entry which is preliminary data.</text>
</comment>
<dbReference type="AlphaFoldDB" id="A0A9D1NCA9"/>